<dbReference type="OrthoDB" id="4822551at2"/>
<feature type="transmembrane region" description="Helical" evidence="1">
    <location>
        <begin position="72"/>
        <end position="90"/>
    </location>
</feature>
<evidence type="ECO:0000313" key="3">
    <source>
        <dbReference type="EMBL" id="GGI10812.1"/>
    </source>
</evidence>
<dbReference type="InterPro" id="IPR053150">
    <property type="entry name" value="Teicoplanin_resist-assoc"/>
</dbReference>
<evidence type="ECO:0000256" key="1">
    <source>
        <dbReference type="SAM" id="Phobius"/>
    </source>
</evidence>
<dbReference type="PANTHER" id="PTHR36834">
    <property type="entry name" value="MEMBRANE PROTEIN-RELATED"/>
    <property type="match status" value="1"/>
</dbReference>
<name>A0A8J3ACN1_9BACI</name>
<keyword evidence="1" id="KW-0472">Membrane</keyword>
<reference evidence="4" key="1">
    <citation type="journal article" date="2019" name="Int. J. Syst. Evol. Microbiol.">
        <title>The Global Catalogue of Microorganisms (GCM) 10K type strain sequencing project: providing services to taxonomists for standard genome sequencing and annotation.</title>
        <authorList>
            <consortium name="The Broad Institute Genomics Platform"/>
            <consortium name="The Broad Institute Genome Sequencing Center for Infectious Disease"/>
            <person name="Wu L."/>
            <person name="Ma J."/>
        </authorList>
    </citation>
    <scope>NUCLEOTIDE SEQUENCE [LARGE SCALE GENOMIC DNA]</scope>
    <source>
        <strain evidence="4">CGMCC 1.14993</strain>
    </source>
</reference>
<feature type="transmembrane region" description="Helical" evidence="1">
    <location>
        <begin position="7"/>
        <end position="25"/>
    </location>
</feature>
<organism evidence="3 4">
    <name type="scientific">Gottfriedia solisilvae</name>
    <dbReference type="NCBI Taxonomy" id="1516104"/>
    <lineage>
        <taxon>Bacteria</taxon>
        <taxon>Bacillati</taxon>
        <taxon>Bacillota</taxon>
        <taxon>Bacilli</taxon>
        <taxon>Bacillales</taxon>
        <taxon>Bacillaceae</taxon>
        <taxon>Gottfriedia</taxon>
    </lineage>
</organism>
<dbReference type="Proteomes" id="UP000626244">
    <property type="component" value="Unassembled WGS sequence"/>
</dbReference>
<proteinExistence type="predicted"/>
<dbReference type="Pfam" id="PF04892">
    <property type="entry name" value="VanZ"/>
    <property type="match status" value="1"/>
</dbReference>
<dbReference type="RefSeq" id="WP_087998760.1">
    <property type="nucleotide sequence ID" value="NZ_BMHB01000001.1"/>
</dbReference>
<evidence type="ECO:0000259" key="2">
    <source>
        <dbReference type="Pfam" id="PF04892"/>
    </source>
</evidence>
<comment type="caution">
    <text evidence="3">The sequence shown here is derived from an EMBL/GenBank/DDBJ whole genome shotgun (WGS) entry which is preliminary data.</text>
</comment>
<gene>
    <name evidence="3" type="ORF">GCM10007380_04680</name>
</gene>
<dbReference type="AlphaFoldDB" id="A0A8J3ACN1"/>
<keyword evidence="1" id="KW-0812">Transmembrane</keyword>
<dbReference type="InterPro" id="IPR006976">
    <property type="entry name" value="VanZ-like"/>
</dbReference>
<evidence type="ECO:0000313" key="4">
    <source>
        <dbReference type="Proteomes" id="UP000626244"/>
    </source>
</evidence>
<accession>A0A8J3ACN1</accession>
<dbReference type="PANTHER" id="PTHR36834:SF1">
    <property type="entry name" value="INTEGRAL MEMBRANE PROTEIN"/>
    <property type="match status" value="1"/>
</dbReference>
<feature type="transmembrane region" description="Helical" evidence="1">
    <location>
        <begin position="45"/>
        <end position="65"/>
    </location>
</feature>
<keyword evidence="4" id="KW-1185">Reference proteome</keyword>
<keyword evidence="1" id="KW-1133">Transmembrane helix</keyword>
<feature type="domain" description="VanZ-like" evidence="2">
    <location>
        <begin position="13"/>
        <end position="143"/>
    </location>
</feature>
<feature type="transmembrane region" description="Helical" evidence="1">
    <location>
        <begin position="96"/>
        <end position="113"/>
    </location>
</feature>
<dbReference type="EMBL" id="BMHB01000001">
    <property type="protein sequence ID" value="GGI10812.1"/>
    <property type="molecule type" value="Genomic_DNA"/>
</dbReference>
<protein>
    <recommendedName>
        <fullName evidence="2">VanZ-like domain-containing protein</fullName>
    </recommendedName>
</protein>
<sequence>MKYFVKIVLTLVFCIYLIVITNQILFKYGVPSEVFSHFKDESWHAYNFIPFKTIIYYLFIADINLNIRIMNLGGNIIGFIPFGLILPFLLKKFMNFKMLLIAVFSFSFTYEAFQFICNLGSFDIDDLILNTFGGALGYLPIKLVHIINSRKHKQENEVSFK</sequence>